<sequence length="65" mass="7519">MTISFCLDDLNIPFKQISTIFNKKLYIFARCLLRLILDLTVPYSENFRSQGLETIVAEYSVAIVE</sequence>
<keyword evidence="2" id="KW-1185">Reference proteome</keyword>
<dbReference type="AlphaFoldDB" id="A0A1N7CUK4"/>
<name>A0A1N7CUK4_9EURY</name>
<gene>
    <name evidence="1" type="ORF">SAMN05421858_3265</name>
</gene>
<reference evidence="2" key="1">
    <citation type="submission" date="2017-01" db="EMBL/GenBank/DDBJ databases">
        <authorList>
            <person name="Varghese N."/>
            <person name="Submissions S."/>
        </authorList>
    </citation>
    <scope>NUCLEOTIDE SEQUENCE [LARGE SCALE GENOMIC DNA]</scope>
    <source>
        <strain evidence="2">CGMCC 1.7737</strain>
    </source>
</reference>
<evidence type="ECO:0000313" key="1">
    <source>
        <dbReference type="EMBL" id="SIR67282.1"/>
    </source>
</evidence>
<accession>A0A1N7CUK4</accession>
<dbReference type="EMBL" id="FTNO01000003">
    <property type="protein sequence ID" value="SIR67282.1"/>
    <property type="molecule type" value="Genomic_DNA"/>
</dbReference>
<evidence type="ECO:0000313" key="2">
    <source>
        <dbReference type="Proteomes" id="UP000186914"/>
    </source>
</evidence>
<dbReference type="Proteomes" id="UP000186914">
    <property type="component" value="Unassembled WGS sequence"/>
</dbReference>
<proteinExistence type="predicted"/>
<organism evidence="1 2">
    <name type="scientific">Haladaptatus litoreus</name>
    <dbReference type="NCBI Taxonomy" id="553468"/>
    <lineage>
        <taxon>Archaea</taxon>
        <taxon>Methanobacteriati</taxon>
        <taxon>Methanobacteriota</taxon>
        <taxon>Stenosarchaea group</taxon>
        <taxon>Halobacteria</taxon>
        <taxon>Halobacteriales</taxon>
        <taxon>Haladaptataceae</taxon>
        <taxon>Haladaptatus</taxon>
    </lineage>
</organism>
<protein>
    <submittedName>
        <fullName evidence="1">Uncharacterized protein</fullName>
    </submittedName>
</protein>